<accession>A0A840VL41</accession>
<sequence>MTVPAGLLMGTLALTACSGVKTSQPSYYNPETSGLPPGQTGEGASLFTFGKGGSVSGGGGGASQIQVNAYLWRATLNTLAFMPLVSADPFGGVIITDWYTPPASPGERFKVNAYIMSRQLTADAVQVSVFHQVNQGGQWVDSPADPSVASGLEDRILAQAADLQAADKNSK</sequence>
<reference evidence="1 2" key="1">
    <citation type="submission" date="2020-08" db="EMBL/GenBank/DDBJ databases">
        <title>Genomic Encyclopedia of Type Strains, Phase IV (KMG-IV): sequencing the most valuable type-strain genomes for metagenomic binning, comparative biology and taxonomic classification.</title>
        <authorList>
            <person name="Goeker M."/>
        </authorList>
    </citation>
    <scope>NUCLEOTIDE SEQUENCE [LARGE SCALE GENOMIC DNA]</scope>
    <source>
        <strain evidence="1 2">DSM 27026</strain>
    </source>
</reference>
<keyword evidence="2" id="KW-1185">Reference proteome</keyword>
<evidence type="ECO:0000313" key="1">
    <source>
        <dbReference type="EMBL" id="MBB5373875.1"/>
    </source>
</evidence>
<evidence type="ECO:0000313" key="2">
    <source>
        <dbReference type="Proteomes" id="UP000553706"/>
    </source>
</evidence>
<dbReference type="AlphaFoldDB" id="A0A840VL41"/>
<dbReference type="InterPro" id="IPR021959">
    <property type="entry name" value="DUF3576"/>
</dbReference>
<comment type="caution">
    <text evidence="1">The sequence shown here is derived from an EMBL/GenBank/DDBJ whole genome shotgun (WGS) entry which is preliminary data.</text>
</comment>
<dbReference type="Pfam" id="PF12100">
    <property type="entry name" value="DUF3576"/>
    <property type="match status" value="1"/>
</dbReference>
<proteinExistence type="predicted"/>
<dbReference type="RefSeq" id="WP_183266891.1">
    <property type="nucleotide sequence ID" value="NZ_JACHFJ010000010.1"/>
</dbReference>
<organism evidence="1 2">
    <name type="scientific">Acidocella aromatica</name>
    <dbReference type="NCBI Taxonomy" id="1303579"/>
    <lineage>
        <taxon>Bacteria</taxon>
        <taxon>Pseudomonadati</taxon>
        <taxon>Pseudomonadota</taxon>
        <taxon>Alphaproteobacteria</taxon>
        <taxon>Acetobacterales</taxon>
        <taxon>Acidocellaceae</taxon>
        <taxon>Acidocella</taxon>
    </lineage>
</organism>
<dbReference type="Proteomes" id="UP000553706">
    <property type="component" value="Unassembled WGS sequence"/>
</dbReference>
<evidence type="ECO:0008006" key="3">
    <source>
        <dbReference type="Google" id="ProtNLM"/>
    </source>
</evidence>
<dbReference type="EMBL" id="JACHFJ010000010">
    <property type="protein sequence ID" value="MBB5373875.1"/>
    <property type="molecule type" value="Genomic_DNA"/>
</dbReference>
<protein>
    <recommendedName>
        <fullName evidence="3">DUF3576 domain-containing protein</fullName>
    </recommendedName>
</protein>
<gene>
    <name evidence="1" type="ORF">HNP71_002142</name>
</gene>
<name>A0A840VL41_9PROT</name>